<reference evidence="2" key="1">
    <citation type="submission" date="2014-12" db="EMBL/GenBank/DDBJ databases">
        <title>Insight into the proteome of Arion vulgaris.</title>
        <authorList>
            <person name="Aradska J."/>
            <person name="Bulat T."/>
            <person name="Smidak R."/>
            <person name="Sarate P."/>
            <person name="Gangsoo J."/>
            <person name="Sialana F."/>
            <person name="Bilban M."/>
            <person name="Lubec G."/>
        </authorList>
    </citation>
    <scope>NUCLEOTIDE SEQUENCE</scope>
    <source>
        <tissue evidence="2">Skin</tissue>
    </source>
</reference>
<protein>
    <submittedName>
        <fullName evidence="2">Uncharacterized protein</fullName>
    </submittedName>
</protein>
<evidence type="ECO:0000313" key="2">
    <source>
        <dbReference type="EMBL" id="CEK99915.1"/>
    </source>
</evidence>
<evidence type="ECO:0000256" key="1">
    <source>
        <dbReference type="SAM" id="MobiDB-lite"/>
    </source>
</evidence>
<sequence length="90" mass="10327">IPMHSQQPGGPIPPGFQPQQHMHQLQTLARMQQFQQQQQQFTGMPESPRHRIDSQQMPVGGPRYQQMQKFPPGVGQPLHSFHGRPPQMRA</sequence>
<feature type="region of interest" description="Disordered" evidence="1">
    <location>
        <begin position="1"/>
        <end position="90"/>
    </location>
</feature>
<gene>
    <name evidence="2" type="primary">ORF222436</name>
</gene>
<feature type="non-terminal residue" evidence="2">
    <location>
        <position position="1"/>
    </location>
</feature>
<feature type="non-terminal residue" evidence="2">
    <location>
        <position position="90"/>
    </location>
</feature>
<dbReference type="AlphaFoldDB" id="A0A0B7C620"/>
<accession>A0A0B7C620</accession>
<proteinExistence type="predicted"/>
<feature type="compositionally biased region" description="Polar residues" evidence="1">
    <location>
        <begin position="21"/>
        <end position="30"/>
    </location>
</feature>
<feature type="compositionally biased region" description="Low complexity" evidence="1">
    <location>
        <begin position="32"/>
        <end position="41"/>
    </location>
</feature>
<name>A0A0B7C620_9EUPU</name>
<organism evidence="2">
    <name type="scientific">Arion vulgaris</name>
    <dbReference type="NCBI Taxonomy" id="1028688"/>
    <lineage>
        <taxon>Eukaryota</taxon>
        <taxon>Metazoa</taxon>
        <taxon>Spiralia</taxon>
        <taxon>Lophotrochozoa</taxon>
        <taxon>Mollusca</taxon>
        <taxon>Gastropoda</taxon>
        <taxon>Heterobranchia</taxon>
        <taxon>Euthyneura</taxon>
        <taxon>Panpulmonata</taxon>
        <taxon>Eupulmonata</taxon>
        <taxon>Stylommatophora</taxon>
        <taxon>Helicina</taxon>
        <taxon>Arionoidea</taxon>
        <taxon>Arionidae</taxon>
        <taxon>Arion</taxon>
    </lineage>
</organism>
<dbReference type="EMBL" id="HACG01053044">
    <property type="protein sequence ID" value="CEK99915.1"/>
    <property type="molecule type" value="Transcribed_RNA"/>
</dbReference>